<dbReference type="SUPFAM" id="SSF52172">
    <property type="entry name" value="CheY-like"/>
    <property type="match status" value="1"/>
</dbReference>
<dbReference type="InterPro" id="IPR036097">
    <property type="entry name" value="HisK_dim/P_sf"/>
</dbReference>
<evidence type="ECO:0000256" key="2">
    <source>
        <dbReference type="ARBA" id="ARBA00012438"/>
    </source>
</evidence>
<evidence type="ECO:0000256" key="9">
    <source>
        <dbReference type="SAM" id="Phobius"/>
    </source>
</evidence>
<keyword evidence="4" id="KW-0805">Transcription regulation</keyword>
<dbReference type="PROSITE" id="PS01124">
    <property type="entry name" value="HTH_ARAC_FAMILY_2"/>
    <property type="match status" value="1"/>
</dbReference>
<dbReference type="PRINTS" id="PR00344">
    <property type="entry name" value="BCTRLSENSOR"/>
</dbReference>
<dbReference type="Gene3D" id="1.10.287.130">
    <property type="match status" value="1"/>
</dbReference>
<dbReference type="Pfam" id="PF12833">
    <property type="entry name" value="HTH_18"/>
    <property type="match status" value="1"/>
</dbReference>
<dbReference type="SMART" id="SM00388">
    <property type="entry name" value="HisKA"/>
    <property type="match status" value="1"/>
</dbReference>
<dbReference type="CDD" id="cd00082">
    <property type="entry name" value="HisKA"/>
    <property type="match status" value="1"/>
</dbReference>
<evidence type="ECO:0000259" key="11">
    <source>
        <dbReference type="PROSITE" id="PS50109"/>
    </source>
</evidence>
<dbReference type="InterPro" id="IPR036890">
    <property type="entry name" value="HATPase_C_sf"/>
</dbReference>
<feature type="transmembrane region" description="Helical" evidence="9">
    <location>
        <begin position="340"/>
        <end position="360"/>
    </location>
</feature>
<dbReference type="InterPro" id="IPR009057">
    <property type="entry name" value="Homeodomain-like_sf"/>
</dbReference>
<feature type="modified residue" description="4-aspartylphosphate" evidence="7">
    <location>
        <position position="707"/>
    </location>
</feature>
<dbReference type="Gene3D" id="1.10.10.60">
    <property type="entry name" value="Homeodomain-like"/>
    <property type="match status" value="2"/>
</dbReference>
<keyword evidence="8" id="KW-0175">Coiled coil</keyword>
<feature type="domain" description="Response regulatory" evidence="12">
    <location>
        <begin position="660"/>
        <end position="774"/>
    </location>
</feature>
<dbReference type="PANTHER" id="PTHR43547:SF2">
    <property type="entry name" value="HYBRID SIGNAL TRANSDUCTION HISTIDINE KINASE C"/>
    <property type="match status" value="1"/>
</dbReference>
<evidence type="ECO:0000256" key="5">
    <source>
        <dbReference type="ARBA" id="ARBA00023125"/>
    </source>
</evidence>
<dbReference type="PROSITE" id="PS50110">
    <property type="entry name" value="RESPONSE_REGULATORY"/>
    <property type="match status" value="1"/>
</dbReference>
<evidence type="ECO:0000256" key="6">
    <source>
        <dbReference type="ARBA" id="ARBA00023163"/>
    </source>
</evidence>
<dbReference type="InterPro" id="IPR018062">
    <property type="entry name" value="HTH_AraC-typ_CS"/>
</dbReference>
<name>A0ABU9IMB9_9FLAO</name>
<dbReference type="SMART" id="SM00387">
    <property type="entry name" value="HATPase_c"/>
    <property type="match status" value="1"/>
</dbReference>
<dbReference type="EMBL" id="JBBYHS010000007">
    <property type="protein sequence ID" value="MEL1253590.1"/>
    <property type="molecule type" value="Genomic_DNA"/>
</dbReference>
<evidence type="ECO:0000313" key="14">
    <source>
        <dbReference type="Proteomes" id="UP001485226"/>
    </source>
</evidence>
<dbReference type="InterPro" id="IPR018060">
    <property type="entry name" value="HTH_AraC"/>
</dbReference>
<dbReference type="InterPro" id="IPR011006">
    <property type="entry name" value="CheY-like_superfamily"/>
</dbReference>
<evidence type="ECO:0000256" key="4">
    <source>
        <dbReference type="ARBA" id="ARBA00023015"/>
    </source>
</evidence>
<dbReference type="SUPFAM" id="SSF47384">
    <property type="entry name" value="Homodimeric domain of signal transducing histidine kinase"/>
    <property type="match status" value="1"/>
</dbReference>
<dbReference type="PANTHER" id="PTHR43547">
    <property type="entry name" value="TWO-COMPONENT HISTIDINE KINASE"/>
    <property type="match status" value="1"/>
</dbReference>
<keyword evidence="5" id="KW-0238">DNA-binding</keyword>
<comment type="catalytic activity">
    <reaction evidence="1">
        <text>ATP + protein L-histidine = ADP + protein N-phospho-L-histidine.</text>
        <dbReference type="EC" id="2.7.13.3"/>
    </reaction>
</comment>
<dbReference type="InterPro" id="IPR001789">
    <property type="entry name" value="Sig_transdc_resp-reg_receiver"/>
</dbReference>
<dbReference type="InterPro" id="IPR003594">
    <property type="entry name" value="HATPase_dom"/>
</dbReference>
<organism evidence="13 14">
    <name type="scientific">Flavobacterium calami</name>
    <dbReference type="NCBI Taxonomy" id="3139144"/>
    <lineage>
        <taxon>Bacteria</taxon>
        <taxon>Pseudomonadati</taxon>
        <taxon>Bacteroidota</taxon>
        <taxon>Flavobacteriia</taxon>
        <taxon>Flavobacteriales</taxon>
        <taxon>Flavobacteriaceae</taxon>
        <taxon>Flavobacterium</taxon>
    </lineage>
</organism>
<dbReference type="Pfam" id="PF00512">
    <property type="entry name" value="HisKA"/>
    <property type="match status" value="1"/>
</dbReference>
<keyword evidence="9" id="KW-0812">Transmembrane</keyword>
<dbReference type="PROSITE" id="PS00041">
    <property type="entry name" value="HTH_ARAC_FAMILY_1"/>
    <property type="match status" value="1"/>
</dbReference>
<dbReference type="EC" id="2.7.13.3" evidence="2"/>
<dbReference type="InterPro" id="IPR004358">
    <property type="entry name" value="Sig_transdc_His_kin-like_C"/>
</dbReference>
<dbReference type="Proteomes" id="UP001485226">
    <property type="component" value="Unassembled WGS sequence"/>
</dbReference>
<accession>A0ABU9IMB9</accession>
<feature type="coiled-coil region" evidence="8">
    <location>
        <begin position="369"/>
        <end position="396"/>
    </location>
</feature>
<feature type="domain" description="Histidine kinase" evidence="11">
    <location>
        <begin position="403"/>
        <end position="618"/>
    </location>
</feature>
<keyword evidence="14" id="KW-1185">Reference proteome</keyword>
<proteinExistence type="predicted"/>
<comment type="caution">
    <text evidence="13">The sequence shown here is derived from an EMBL/GenBank/DDBJ whole genome shotgun (WGS) entry which is preliminary data.</text>
</comment>
<dbReference type="InterPro" id="IPR005467">
    <property type="entry name" value="His_kinase_dom"/>
</dbReference>
<dbReference type="InterPro" id="IPR028082">
    <property type="entry name" value="Peripla_BP_I"/>
</dbReference>
<dbReference type="Pfam" id="PF13407">
    <property type="entry name" value="Peripla_BP_4"/>
    <property type="match status" value="1"/>
</dbReference>
<dbReference type="SUPFAM" id="SSF46689">
    <property type="entry name" value="Homeodomain-like"/>
    <property type="match status" value="1"/>
</dbReference>
<reference evidence="13 14" key="1">
    <citation type="submission" date="2024-04" db="EMBL/GenBank/DDBJ databases">
        <title>Flavobacterium sp. DGU38 16S ribosomal RNA gene Genome sequencing and assembly.</title>
        <authorList>
            <person name="Park S."/>
        </authorList>
    </citation>
    <scope>NUCLEOTIDE SEQUENCE [LARGE SCALE GENOMIC DNA]</scope>
    <source>
        <strain evidence="13 14">DGU38</strain>
    </source>
</reference>
<evidence type="ECO:0000259" key="10">
    <source>
        <dbReference type="PROSITE" id="PS01124"/>
    </source>
</evidence>
<dbReference type="InterPro" id="IPR025997">
    <property type="entry name" value="SBP_2_dom"/>
</dbReference>
<evidence type="ECO:0000256" key="3">
    <source>
        <dbReference type="ARBA" id="ARBA00022553"/>
    </source>
</evidence>
<evidence type="ECO:0000256" key="8">
    <source>
        <dbReference type="SAM" id="Coils"/>
    </source>
</evidence>
<dbReference type="InterPro" id="IPR003661">
    <property type="entry name" value="HisK_dim/P_dom"/>
</dbReference>
<dbReference type="SUPFAM" id="SSF55874">
    <property type="entry name" value="ATPase domain of HSP90 chaperone/DNA topoisomerase II/histidine kinase"/>
    <property type="match status" value="1"/>
</dbReference>
<keyword evidence="6" id="KW-0804">Transcription</keyword>
<dbReference type="SMART" id="SM00448">
    <property type="entry name" value="REC"/>
    <property type="match status" value="1"/>
</dbReference>
<protein>
    <recommendedName>
        <fullName evidence="2">histidine kinase</fullName>
        <ecNumber evidence="2">2.7.13.3</ecNumber>
    </recommendedName>
</protein>
<keyword evidence="3 7" id="KW-0597">Phosphoprotein</keyword>
<dbReference type="Gene3D" id="3.40.50.2300">
    <property type="match status" value="3"/>
</dbReference>
<sequence length="903" mass="102896">MKNILVLLLFFACLSCHRDTAQNHRKKIGFSQCISGDQWRVAMDYSMKLEASLYPDVDLTIYNAERNSEKQIQQIQKMIDEGMDAIIISPLESDSLTPIIEKAYQKNIPVILVDRKINTDQFTTYLGADNLEVGRLAAKYLISNSKRKARVIEVFADLDTSPGKERTQGFNEVIKRFPGVSVVGRLDGTKKGLPEKEFEMLLEKNPDINYVFAFNDDIANQAWKVARRKGLEEKIKFIGVDGLNGPNGGIHLVKDGVLAASILYPTGGSEALKTALAILKGEKVPKYNKLTTIVIDSLNADIMINQFDKITQQQTDIELQQNTIKKQEIAFTTQYNLTRLLTFFLLVILSLAIYSVYSAVTILRKKKLLEDTNEKILSQRNEIERFANELKISNDEKLNFFTGLSHEFKTPLTLIMNAIDSVTSDKSIIAETNKKDFYLIHNNSRRLLRLINQLLDYRKIEEKKFNFNPALTNVVSFSKQIFKEFAREATRRNINYTFKSSHEVIEAFIDKNLMDKVYFNLLSNAFKFTPDNGSINVSIYKSSEDDSFKISIKDSGMGIPDNEIKEVFSTFYQGSNNYKNSSGIGLSLSKNFIDLHHGKIEVSSKNGTEFIITLKLGKDHLIPNSIVNNESAFVTGNDYEYLDIDLQSSEELKSDEEKYTILIIEDNVDLLDFITLKLEPNYNVIKCNGTKAIETALDLIPDIIICDLNLPELSGFEICEILKKDTRTSHIPTIILTAQDDDNSFVKALQANADLFLTKPFNLKVLKESIKGLLFNREKIRYYYTNNLNKVEELGFGAQDRDFIKKINDLISKNLDNSSFSVEELAEHLNISRVQLYRKMKALLNINISDYINNIRLEKAKELLKNTTLTISEIAYSCGFSTPNYFSTSFKNKYNLSPKEFRT</sequence>
<dbReference type="Pfam" id="PF02518">
    <property type="entry name" value="HATPase_c"/>
    <property type="match status" value="1"/>
</dbReference>
<feature type="domain" description="HTH araC/xylS-type" evidence="10">
    <location>
        <begin position="805"/>
        <end position="903"/>
    </location>
</feature>
<dbReference type="PROSITE" id="PS50109">
    <property type="entry name" value="HIS_KIN"/>
    <property type="match status" value="1"/>
</dbReference>
<gene>
    <name evidence="13" type="ORF">AAEO57_07385</name>
</gene>
<keyword evidence="9" id="KW-0472">Membrane</keyword>
<dbReference type="SUPFAM" id="SSF53822">
    <property type="entry name" value="Periplasmic binding protein-like I"/>
    <property type="match status" value="1"/>
</dbReference>
<dbReference type="RefSeq" id="WP_341691124.1">
    <property type="nucleotide sequence ID" value="NZ_JBBYHS010000007.1"/>
</dbReference>
<evidence type="ECO:0000256" key="1">
    <source>
        <dbReference type="ARBA" id="ARBA00000085"/>
    </source>
</evidence>
<dbReference type="CDD" id="cd06308">
    <property type="entry name" value="PBP1_sensor_kinase-like"/>
    <property type="match status" value="1"/>
</dbReference>
<evidence type="ECO:0000256" key="7">
    <source>
        <dbReference type="PROSITE-ProRule" id="PRU00169"/>
    </source>
</evidence>
<dbReference type="Pfam" id="PF00072">
    <property type="entry name" value="Response_reg"/>
    <property type="match status" value="1"/>
</dbReference>
<keyword evidence="9" id="KW-1133">Transmembrane helix</keyword>
<evidence type="ECO:0000259" key="12">
    <source>
        <dbReference type="PROSITE" id="PS50110"/>
    </source>
</evidence>
<dbReference type="Gene3D" id="3.30.565.10">
    <property type="entry name" value="Histidine kinase-like ATPase, C-terminal domain"/>
    <property type="match status" value="1"/>
</dbReference>
<dbReference type="SMART" id="SM00342">
    <property type="entry name" value="HTH_ARAC"/>
    <property type="match status" value="1"/>
</dbReference>
<evidence type="ECO:0000313" key="13">
    <source>
        <dbReference type="EMBL" id="MEL1253590.1"/>
    </source>
</evidence>